<dbReference type="AlphaFoldDB" id="A0A2H6NE70"/>
<evidence type="ECO:0000313" key="1">
    <source>
        <dbReference type="EMBL" id="LAA30561.1"/>
    </source>
</evidence>
<protein>
    <submittedName>
        <fullName evidence="1">Uncharacterized protein</fullName>
    </submittedName>
</protein>
<dbReference type="EMBL" id="IACI01086151">
    <property type="protein sequence ID" value="LAA30559.1"/>
    <property type="molecule type" value="Transcribed_RNA"/>
</dbReference>
<sequence length="103" mass="11395">MPSNVTLKKPSALNFFFNDNTFYSHGVRSSVSNNQFISSSVGTKNKGPQKKVVLSCAKRRGRGEILCFCMICMIWDPCPLEVYKGRARKTKDLCVRVCGGGAL</sequence>
<reference evidence="1" key="2">
    <citation type="submission" date="2017-12" db="EMBL/GenBank/DDBJ databases">
        <title>Coralsnake Venomics: Analyses of Venom Gland Transcriptomes and Proteomes of Six Brazilian Taxa.</title>
        <authorList>
            <person name="Aird S.D."/>
            <person name="Jorge da Silva N."/>
            <person name="Qiu L."/>
            <person name="Villar-Briones A."/>
            <person name="Aparecida-Saddi V."/>
            <person name="Campos-Telles M.P."/>
            <person name="Grau M."/>
            <person name="Mikheyev A.S."/>
        </authorList>
    </citation>
    <scope>NUCLEOTIDE SEQUENCE</scope>
    <source>
        <tissue evidence="1">Venom_gland</tissue>
    </source>
</reference>
<name>A0A2H6NE70_9SAUR</name>
<proteinExistence type="predicted"/>
<reference evidence="1" key="1">
    <citation type="submission" date="2017-07" db="EMBL/GenBank/DDBJ databases">
        <authorList>
            <person name="Mikheyev A."/>
            <person name="Grau M."/>
        </authorList>
    </citation>
    <scope>NUCLEOTIDE SEQUENCE</scope>
    <source>
        <tissue evidence="1">Venom_gland</tissue>
    </source>
</reference>
<dbReference type="EMBL" id="IACI01086152">
    <property type="protein sequence ID" value="LAA30561.1"/>
    <property type="molecule type" value="Transcribed_RNA"/>
</dbReference>
<dbReference type="EMBL" id="IACI01086148">
    <property type="protein sequence ID" value="LAA30552.1"/>
    <property type="molecule type" value="Transcribed_RNA"/>
</dbReference>
<dbReference type="EMBL" id="IACI01086153">
    <property type="protein sequence ID" value="LAA30562.1"/>
    <property type="molecule type" value="Transcribed_RNA"/>
</dbReference>
<organism evidence="1">
    <name type="scientific">Micrurus carvalhoi</name>
    <dbReference type="NCBI Taxonomy" id="3147026"/>
    <lineage>
        <taxon>Eukaryota</taxon>
        <taxon>Metazoa</taxon>
        <taxon>Chordata</taxon>
        <taxon>Craniata</taxon>
        <taxon>Vertebrata</taxon>
        <taxon>Euteleostomi</taxon>
        <taxon>Lepidosauria</taxon>
        <taxon>Squamata</taxon>
        <taxon>Bifurcata</taxon>
        <taxon>Unidentata</taxon>
        <taxon>Episquamata</taxon>
        <taxon>Toxicofera</taxon>
        <taxon>Serpentes</taxon>
        <taxon>Colubroidea</taxon>
        <taxon>Elapidae</taxon>
        <taxon>Elapinae</taxon>
        <taxon>Micrurus</taxon>
    </lineage>
</organism>
<accession>A0A2H6NE70</accession>